<evidence type="ECO:0000256" key="3">
    <source>
        <dbReference type="ARBA" id="ARBA00012439"/>
    </source>
</evidence>
<dbReference type="Proteomes" id="UP001321786">
    <property type="component" value="Chromosome"/>
</dbReference>
<dbReference type="AlphaFoldDB" id="A0AAU9EEA1"/>
<dbReference type="InterPro" id="IPR053378">
    <property type="entry name" value="Prenyl_diphosphate_synthase"/>
</dbReference>
<gene>
    <name evidence="13" type="ORF">HLPR_13280</name>
</gene>
<dbReference type="RefSeq" id="WP_338537291.1">
    <property type="nucleotide sequence ID" value="NZ_AP028654.1"/>
</dbReference>
<dbReference type="FunFam" id="1.10.600.10:FF:000001">
    <property type="entry name" value="Geranylgeranyl diphosphate synthase"/>
    <property type="match status" value="1"/>
</dbReference>
<comment type="similarity">
    <text evidence="2 12">Belongs to the FPP/GGPP synthase family.</text>
</comment>
<dbReference type="InterPro" id="IPR033749">
    <property type="entry name" value="Polyprenyl_synt_CS"/>
</dbReference>
<dbReference type="NCBIfam" id="NF045485">
    <property type="entry name" value="FPPsyn"/>
    <property type="match status" value="1"/>
</dbReference>
<dbReference type="CDD" id="cd00685">
    <property type="entry name" value="Trans_IPPS_HT"/>
    <property type="match status" value="1"/>
</dbReference>
<sequence>MINDEKFVKLKTIIEKELLNVFPSNLDSYQQLITDAMKYSLISGGKRIRPILAIAVFELFSVVDDLSVKFLSSIEMIHTYSLIHDDLPSMDNDLLRRGKPTLHIEYGEDVAVLAGDALLNLAFENMIKIAIDSNGNNSYKYLKAMNVIASSSGYRGMILGQIADIKSEGIKIDKETLDYINLNKTGQLIKASMLSGAIIGNASDEDLKRVKKIALNIGKAFQIVDDILDIEGSEEKLGKTTGSDEVNGKVTYPSLIGIENSKKEVEKLSMNSIKILREINADTVFLEKLILFLINREK</sequence>
<comment type="cofactor">
    <cofactor evidence="1">
        <name>Mg(2+)</name>
        <dbReference type="ChEBI" id="CHEBI:18420"/>
    </cofactor>
</comment>
<dbReference type="SFLD" id="SFLDG01017">
    <property type="entry name" value="Polyprenyl_Transferase_Like"/>
    <property type="match status" value="1"/>
</dbReference>
<dbReference type="PANTHER" id="PTHR43281">
    <property type="entry name" value="FARNESYL DIPHOSPHATE SYNTHASE"/>
    <property type="match status" value="1"/>
</dbReference>
<reference evidence="13 14" key="1">
    <citation type="submission" date="2023-08" db="EMBL/GenBank/DDBJ databases">
        <title>Helicovermis profunda gen. nov., sp. nov., a novel mesophilic, fermentative bacterium within the Bacillota from a deep-sea hydrothermal vent chimney.</title>
        <authorList>
            <person name="Miyazaki U."/>
            <person name="Mizutani D."/>
            <person name="Hashimoto Y."/>
            <person name="Tame A."/>
            <person name="Sawayama S."/>
            <person name="Miyazaki J."/>
            <person name="Takai K."/>
            <person name="Nakagawa S."/>
        </authorList>
    </citation>
    <scope>NUCLEOTIDE SEQUENCE [LARGE SCALE GENOMIC DNA]</scope>
    <source>
        <strain evidence="13 14">S502</strain>
    </source>
</reference>
<name>A0AAU9EEA1_9FIRM</name>
<evidence type="ECO:0000256" key="2">
    <source>
        <dbReference type="ARBA" id="ARBA00006706"/>
    </source>
</evidence>
<accession>A0AAU9EEA1</accession>
<dbReference type="PROSITE" id="PS00444">
    <property type="entry name" value="POLYPRENYL_SYNTHASE_2"/>
    <property type="match status" value="1"/>
</dbReference>
<dbReference type="GO" id="GO:0046872">
    <property type="term" value="F:metal ion binding"/>
    <property type="evidence" value="ECO:0007669"/>
    <property type="project" value="UniProtKB-KW"/>
</dbReference>
<evidence type="ECO:0000256" key="5">
    <source>
        <dbReference type="ARBA" id="ARBA00022679"/>
    </source>
</evidence>
<evidence type="ECO:0000256" key="12">
    <source>
        <dbReference type="RuleBase" id="RU004466"/>
    </source>
</evidence>
<keyword evidence="14" id="KW-1185">Reference proteome</keyword>
<evidence type="ECO:0000256" key="6">
    <source>
        <dbReference type="ARBA" id="ARBA00022723"/>
    </source>
</evidence>
<organism evidence="13 14">
    <name type="scientific">Helicovermis profundi</name>
    <dbReference type="NCBI Taxonomy" id="3065157"/>
    <lineage>
        <taxon>Bacteria</taxon>
        <taxon>Bacillati</taxon>
        <taxon>Bacillota</taxon>
        <taxon>Clostridia</taxon>
        <taxon>Helicovermis</taxon>
    </lineage>
</organism>
<dbReference type="EMBL" id="AP028654">
    <property type="protein sequence ID" value="BEP28997.1"/>
    <property type="molecule type" value="Genomic_DNA"/>
</dbReference>
<protein>
    <recommendedName>
        <fullName evidence="4">Farnesyl diphosphate synthase</fullName>
        <ecNumber evidence="3">2.5.1.10</ecNumber>
    </recommendedName>
    <alternativeName>
        <fullName evidence="10">(2E,6E)-farnesyl diphosphate synthase</fullName>
    </alternativeName>
    <alternativeName>
        <fullName evidence="9">Geranyltranstransferase</fullName>
    </alternativeName>
</protein>
<evidence type="ECO:0000256" key="10">
    <source>
        <dbReference type="ARBA" id="ARBA00032873"/>
    </source>
</evidence>
<evidence type="ECO:0000256" key="11">
    <source>
        <dbReference type="ARBA" id="ARBA00049399"/>
    </source>
</evidence>
<evidence type="ECO:0000256" key="7">
    <source>
        <dbReference type="ARBA" id="ARBA00022842"/>
    </source>
</evidence>
<dbReference type="PANTHER" id="PTHR43281:SF1">
    <property type="entry name" value="FARNESYL DIPHOSPHATE SYNTHASE"/>
    <property type="match status" value="1"/>
</dbReference>
<dbReference type="SUPFAM" id="SSF48576">
    <property type="entry name" value="Terpenoid synthases"/>
    <property type="match status" value="1"/>
</dbReference>
<evidence type="ECO:0000256" key="8">
    <source>
        <dbReference type="ARBA" id="ARBA00023229"/>
    </source>
</evidence>
<evidence type="ECO:0000256" key="9">
    <source>
        <dbReference type="ARBA" id="ARBA00032380"/>
    </source>
</evidence>
<dbReference type="SFLD" id="SFLDS00005">
    <property type="entry name" value="Isoprenoid_Synthase_Type_I"/>
    <property type="match status" value="1"/>
</dbReference>
<evidence type="ECO:0000256" key="1">
    <source>
        <dbReference type="ARBA" id="ARBA00001946"/>
    </source>
</evidence>
<dbReference type="GO" id="GO:0005737">
    <property type="term" value="C:cytoplasm"/>
    <property type="evidence" value="ECO:0007669"/>
    <property type="project" value="UniProtKB-ARBA"/>
</dbReference>
<evidence type="ECO:0000256" key="4">
    <source>
        <dbReference type="ARBA" id="ARBA00015100"/>
    </source>
</evidence>
<dbReference type="PROSITE" id="PS00723">
    <property type="entry name" value="POLYPRENYL_SYNTHASE_1"/>
    <property type="match status" value="1"/>
</dbReference>
<dbReference type="InterPro" id="IPR000092">
    <property type="entry name" value="Polyprenyl_synt"/>
</dbReference>
<proteinExistence type="inferred from homology"/>
<dbReference type="KEGG" id="hprf:HLPR_13280"/>
<dbReference type="GO" id="GO:0004337">
    <property type="term" value="F:(2E,6E)-farnesyl diphosphate synthase activity"/>
    <property type="evidence" value="ECO:0007669"/>
    <property type="project" value="UniProtKB-EC"/>
</dbReference>
<evidence type="ECO:0000313" key="13">
    <source>
        <dbReference type="EMBL" id="BEP28997.1"/>
    </source>
</evidence>
<dbReference type="InterPro" id="IPR008949">
    <property type="entry name" value="Isoprenoid_synthase_dom_sf"/>
</dbReference>
<dbReference type="GO" id="GO:0016114">
    <property type="term" value="P:terpenoid biosynthetic process"/>
    <property type="evidence" value="ECO:0007669"/>
    <property type="project" value="UniProtKB-ARBA"/>
</dbReference>
<dbReference type="EC" id="2.5.1.10" evidence="3"/>
<keyword evidence="5 12" id="KW-0808">Transferase</keyword>
<dbReference type="Pfam" id="PF00348">
    <property type="entry name" value="polyprenyl_synt"/>
    <property type="match status" value="1"/>
</dbReference>
<keyword evidence="7" id="KW-0460">Magnesium</keyword>
<evidence type="ECO:0000313" key="14">
    <source>
        <dbReference type="Proteomes" id="UP001321786"/>
    </source>
</evidence>
<dbReference type="Gene3D" id="1.10.600.10">
    <property type="entry name" value="Farnesyl Diphosphate Synthase"/>
    <property type="match status" value="1"/>
</dbReference>
<keyword evidence="6" id="KW-0479">Metal-binding</keyword>
<comment type="catalytic activity">
    <reaction evidence="11">
        <text>isopentenyl diphosphate + (2E)-geranyl diphosphate = (2E,6E)-farnesyl diphosphate + diphosphate</text>
        <dbReference type="Rhea" id="RHEA:19361"/>
        <dbReference type="ChEBI" id="CHEBI:33019"/>
        <dbReference type="ChEBI" id="CHEBI:58057"/>
        <dbReference type="ChEBI" id="CHEBI:128769"/>
        <dbReference type="ChEBI" id="CHEBI:175763"/>
        <dbReference type="EC" id="2.5.1.10"/>
    </reaction>
</comment>
<keyword evidence="8" id="KW-0414">Isoprene biosynthesis</keyword>